<gene>
    <name evidence="1" type="ORF">MSZNOR_3694</name>
</gene>
<protein>
    <submittedName>
        <fullName evidence="1">Uncharacterized protein</fullName>
    </submittedName>
</protein>
<name>A0ABM9I5Z9_9GAMM</name>
<evidence type="ECO:0000313" key="2">
    <source>
        <dbReference type="Proteomes" id="UP001162030"/>
    </source>
</evidence>
<dbReference type="EMBL" id="OX458333">
    <property type="protein sequence ID" value="CAI8913740.1"/>
    <property type="molecule type" value="Genomic_DNA"/>
</dbReference>
<sequence length="66" mass="7383">MRSRRRAVLIRRMLPPSGTVERDGIIFLLFFMVVSHAVGAASFRGAIDIENYIKIVGNFAQGELFA</sequence>
<evidence type="ECO:0000313" key="1">
    <source>
        <dbReference type="EMBL" id="CAI8913740.1"/>
    </source>
</evidence>
<keyword evidence="2" id="KW-1185">Reference proteome</keyword>
<accession>A0ABM9I5Z9</accession>
<organism evidence="1 2">
    <name type="scientific">Methylocaldum szegediense</name>
    <dbReference type="NCBI Taxonomy" id="73780"/>
    <lineage>
        <taxon>Bacteria</taxon>
        <taxon>Pseudomonadati</taxon>
        <taxon>Pseudomonadota</taxon>
        <taxon>Gammaproteobacteria</taxon>
        <taxon>Methylococcales</taxon>
        <taxon>Methylococcaceae</taxon>
        <taxon>Methylocaldum</taxon>
    </lineage>
</organism>
<reference evidence="1 2" key="1">
    <citation type="submission" date="2023-03" db="EMBL/GenBank/DDBJ databases">
        <authorList>
            <person name="Pearce D."/>
        </authorList>
    </citation>
    <scope>NUCLEOTIDE SEQUENCE [LARGE SCALE GENOMIC DNA]</scope>
    <source>
        <strain evidence="1">Msz</strain>
    </source>
</reference>
<proteinExistence type="predicted"/>
<dbReference type="Proteomes" id="UP001162030">
    <property type="component" value="Chromosome"/>
</dbReference>